<dbReference type="OrthoDB" id="4550567at2"/>
<evidence type="ECO:0000313" key="1">
    <source>
        <dbReference type="EMBL" id="SDR02750.1"/>
    </source>
</evidence>
<reference evidence="2" key="1">
    <citation type="submission" date="2016-10" db="EMBL/GenBank/DDBJ databases">
        <authorList>
            <person name="Varghese N."/>
            <person name="Submissions S."/>
        </authorList>
    </citation>
    <scope>NUCLEOTIDE SEQUENCE [LARGE SCALE GENOMIC DNA]</scope>
    <source>
        <strain evidence="2">DSM 44142</strain>
    </source>
</reference>
<protein>
    <recommendedName>
        <fullName evidence="3">DNA-binding transcriptional regulator, MarR family</fullName>
    </recommendedName>
</protein>
<name>A0A1H1FPB5_9ACTN</name>
<dbReference type="InterPro" id="IPR036390">
    <property type="entry name" value="WH_DNA-bd_sf"/>
</dbReference>
<gene>
    <name evidence="1" type="ORF">SAMN04489765_2834</name>
</gene>
<dbReference type="RefSeq" id="WP_068568558.1">
    <property type="nucleotide sequence ID" value="NZ_AP025457.1"/>
</dbReference>
<dbReference type="Gene3D" id="1.10.10.10">
    <property type="entry name" value="Winged helix-like DNA-binding domain superfamily/Winged helix DNA-binding domain"/>
    <property type="match status" value="1"/>
</dbReference>
<organism evidence="1 2">
    <name type="scientific">Tsukamurella pulmonis</name>
    <dbReference type="NCBI Taxonomy" id="47312"/>
    <lineage>
        <taxon>Bacteria</taxon>
        <taxon>Bacillati</taxon>
        <taxon>Actinomycetota</taxon>
        <taxon>Actinomycetes</taxon>
        <taxon>Mycobacteriales</taxon>
        <taxon>Tsukamurellaceae</taxon>
        <taxon>Tsukamurella</taxon>
    </lineage>
</organism>
<proteinExistence type="predicted"/>
<evidence type="ECO:0008006" key="3">
    <source>
        <dbReference type="Google" id="ProtNLM"/>
    </source>
</evidence>
<sequence>MEDYTDDRILGQPIGYWASMTGRSAVRFIRATLERHGLTQPQWWALNYIADRPDGVGMDEVVEYHRGFVDTDDALRPDVTCLVATGLLDDTDGALTVSPAGRRRRDETWPDIRSALAQIRAGVTDDDFITTIRTLQRMIDNIGDPAWHA</sequence>
<dbReference type="Proteomes" id="UP000183053">
    <property type="component" value="Unassembled WGS sequence"/>
</dbReference>
<dbReference type="EMBL" id="FNLF01000002">
    <property type="protein sequence ID" value="SDR02750.1"/>
    <property type="molecule type" value="Genomic_DNA"/>
</dbReference>
<dbReference type="SUPFAM" id="SSF46785">
    <property type="entry name" value="Winged helix' DNA-binding domain"/>
    <property type="match status" value="1"/>
</dbReference>
<dbReference type="InterPro" id="IPR036388">
    <property type="entry name" value="WH-like_DNA-bd_sf"/>
</dbReference>
<accession>A0A1H1FPB5</accession>
<evidence type="ECO:0000313" key="2">
    <source>
        <dbReference type="Proteomes" id="UP000183053"/>
    </source>
</evidence>
<keyword evidence="2" id="KW-1185">Reference proteome</keyword>
<dbReference type="AlphaFoldDB" id="A0A1H1FPB5"/>